<reference evidence="8" key="1">
    <citation type="journal article" date="2021" name="Sci. Rep.">
        <title>Diploid genomic architecture of Nitzschia inconspicua, an elite biomass production diatom.</title>
        <authorList>
            <person name="Oliver A."/>
            <person name="Podell S."/>
            <person name="Pinowska A."/>
            <person name="Traller J.C."/>
            <person name="Smith S.R."/>
            <person name="McClure R."/>
            <person name="Beliaev A."/>
            <person name="Bohutskyi P."/>
            <person name="Hill E.A."/>
            <person name="Rabines A."/>
            <person name="Zheng H."/>
            <person name="Allen L.Z."/>
            <person name="Kuo A."/>
            <person name="Grigoriev I.V."/>
            <person name="Allen A.E."/>
            <person name="Hazlebeck D."/>
            <person name="Allen E.E."/>
        </authorList>
    </citation>
    <scope>NUCLEOTIDE SEQUENCE</scope>
    <source>
        <strain evidence="8">Hildebrandi</strain>
    </source>
</reference>
<keyword evidence="3" id="KW-0378">Hydrolase</keyword>
<comment type="catalytic activity">
    <reaction evidence="1">
        <text>All bonds known to be hydrolyzed by this endopeptidase have arginine in P1 and an acidic residue in P4. P6 is often occupied by an acidic residue or by a hydroxy-amino-acid residue, the phosphorylation of which enhances cleavage.</text>
        <dbReference type="EC" id="3.4.22.49"/>
    </reaction>
</comment>
<evidence type="ECO:0000256" key="5">
    <source>
        <dbReference type="SAM" id="MobiDB-lite"/>
    </source>
</evidence>
<evidence type="ECO:0000256" key="4">
    <source>
        <dbReference type="ARBA" id="ARBA00022829"/>
    </source>
</evidence>
<dbReference type="InterPro" id="IPR005314">
    <property type="entry name" value="Peptidase_C50"/>
</dbReference>
<protein>
    <recommendedName>
        <fullName evidence="2">separase</fullName>
        <ecNumber evidence="2">3.4.22.49</ecNumber>
    </recommendedName>
</protein>
<feature type="region of interest" description="Disordered" evidence="5">
    <location>
        <begin position="61"/>
        <end position="81"/>
    </location>
</feature>
<dbReference type="PANTHER" id="PTHR12792:SF0">
    <property type="entry name" value="SEPARIN"/>
    <property type="match status" value="1"/>
</dbReference>
<dbReference type="GO" id="GO:0051307">
    <property type="term" value="P:meiotic chromosome separation"/>
    <property type="evidence" value="ECO:0007669"/>
    <property type="project" value="TreeGrafter"/>
</dbReference>
<feature type="compositionally biased region" description="Basic and acidic residues" evidence="5">
    <location>
        <begin position="20"/>
        <end position="34"/>
    </location>
</feature>
<evidence type="ECO:0000313" key="7">
    <source>
        <dbReference type="EMBL" id="KAG7337862.1"/>
    </source>
</evidence>
<evidence type="ECO:0000259" key="6">
    <source>
        <dbReference type="PROSITE" id="PS51700"/>
    </source>
</evidence>
<gene>
    <name evidence="7" type="ORF">IV203_017739</name>
    <name evidence="8" type="ORF">IV203_025945</name>
</gene>
<dbReference type="GO" id="GO:0072686">
    <property type="term" value="C:mitotic spindle"/>
    <property type="evidence" value="ECO:0007669"/>
    <property type="project" value="TreeGrafter"/>
</dbReference>
<dbReference type="GO" id="GO:0004197">
    <property type="term" value="F:cysteine-type endopeptidase activity"/>
    <property type="evidence" value="ECO:0007669"/>
    <property type="project" value="InterPro"/>
</dbReference>
<keyword evidence="4" id="KW-0159">Chromosome partition</keyword>
<sequence length="2131" mass="238978">MSSTVPHKTPGARSRRRKAPKADAENDVRDDKENNLVVHSKIVAGGSKSLVENFLEDEDSLSLSVPDNASKSSSSTERNRSVRREACEQFLQSLAQVSVPAPTSFLDGEQLAENVMGSSLTKRGNNGAFLLLDEHLSTLLSFARKLIKDVTSTDNQPPTKTLPSIFSNLFVAAHILRSLSFVLADSITVEKRESLLKLLYHLITTAADYPLPDNLENTDANTIRFGLIPMAGYEGLAYALSKYSTKDQELNSVISFELSFETKGNTKRPVFAIPRKSALSKSKSNSGPLGSMSIRQLCTIALKTTAVVTRTICNYCALLSEDPFVLLNPSIYGSLGTALKEAGENAHEIAIEIVTVVHRPWLDLLAQISTTDKDAAKELISYAKGAHRIFWDTASKLRSRQNGIFVTPKTVEETCLELRKHAILFLLPATSVQKINRVLRTSSLVHSYTYAWKAATVYHQNAELKSSNQQLTSYYNDLDTKFQYFLMLDADIPLECVEYFAYKSVHVASTISTPQISSKALDKSSLSPDFQGLLDIVQITAWCGSRIGNLSNAQRKSQKSDGDSLLHFDVIGTIKYCISTFLSYFNEMSLSNDAIKRIHKIFGILTIQKVLFSALKEDSTVLLLISTELHVCAMFLECMGSIGLSLLANSSTNPSQLFDMIVECYVRPISVYEKLSAAFESAKDIQSSKEYMSLSDEICIKYHDTVLLLSEKRTDFPSTLVENAAKMLAVTSRRRSERLQKKESILPMLYSVKLCLSLDEEFPGERDNQVTQRLLVLSHAFDSIGKYYECFFLLCLALRNELRLDTINTATNEIDLLAFLANKSDGVFPPAPDAPELSQSSLSICRRMASYAFEKSEFMSSTDTPINFDGNCLASIFGCFAECYCAATEIAVNSITAIKSVFFELESLQNKKERNAIFLAIVEVLAQLGKLIYHGKLESDSNTCEGGPTESNFVALSDALRIFAGCLDLKYGFAVQNVLEIVIVVVFKAPIGRQRRIDKHSKWAEEIDMSLLEIKSFHPTDIESNTSFLMNSLRLVKISLEVSAGLKEMEDVFRASLESSKLLIDQPQHVQDKLFLLAKQWTTWVVSNVLVQCERNGNKDKATILSLWLVALTENDYFSRIWYTSTLLSTCADETNLSCTVAPHYYQVTDSRTQSFTSLSPQLQWLFEVELDLCRLHIKVLKSGAVSSTSYSHQASFLDDTLHQLNDCQVSDRDQLFHLWVISTLCFLHADLSATYGYFPAALKWTQECVRYCQAIMKRINFENQFMTSFIEEVAVSSILTRATLRYIQVLSKRPKLHYRLGDYRKADTYVRSVLEFLYIDVDLSQDNDDRPSQLKQLVKSLHAAPEVRLFLEMASWASTPERAMEELSMDSGFAIADEPSSNSLLLESIQNLIAAGDVLYGDSVNAVFKHAFFPFYEEVIRIVAENESLTTLDTFFLPEQAKGSIGSALSKQVELRRVRMLVESPSSLDNESLGRICDLCNEIKDNTFSCSEDKAWAFYYLGLIELDQARQQCTLQAMWHQNDFDFDQNTCLHLSAARENLRHASLQTMNTSDVLSRNILRSLALASGPSTDRNIGMSSGILVLTSIGQSLRRRMTWSFSNGNDERKVSAKMERWQSIFSAFDGPTCDDGDRDARISDFLQQVANLTPSGWIFVAPVICPSGEILVTSLEKRSSNAHFTITTKCIFPPEGTTGYDFIMKPLDTILNQVQEQLHRFDPTSLSESCDKEAIKRRWWEERGQLDEDLQSLLDEVESTFFAEVFDCEKCDTISFDKDIPRGNLASKFDDAFDYSPEKALPSRQDRVDALKMLTIPKLKEKLINMGVEESSYKKLKKAELIELVIEHETTRIVHEVNFTSDKLGSDGKLLDDCIFLILDENLQRFPFEGMSKLDQRTVCRVPCLSFVLATLYELGVDEGHFPSVNPSRTTYVLDPEENLKGTRRRLLPVLRSAEATGQWDWNSIVGELPSADFFRQGLMAKNSLMLYFGHGGAQTCFSRRRIEDLIDFRIQALKGHDEEGHCQASVVLMGCSSGRLVSINRKNCDSVEETPLYYEPEGVALSYLCAGAPCVVGNLWDVTDNDIDRFSIAFLDHFLRDGDNMAKSVSLSRSACKFKYLVGCAPVCYGIPVKPTTGR</sequence>
<dbReference type="Pfam" id="PF03568">
    <property type="entry name" value="Separin_C"/>
    <property type="match status" value="1"/>
</dbReference>
<dbReference type="EMBL" id="JAGRRH010000071">
    <property type="protein sequence ID" value="KAG7337862.1"/>
    <property type="molecule type" value="Genomic_DNA"/>
</dbReference>
<evidence type="ECO:0000313" key="8">
    <source>
        <dbReference type="EMBL" id="KAG7362279.1"/>
    </source>
</evidence>
<keyword evidence="9" id="KW-1185">Reference proteome</keyword>
<organism evidence="8 9">
    <name type="scientific">Nitzschia inconspicua</name>
    <dbReference type="NCBI Taxonomy" id="303405"/>
    <lineage>
        <taxon>Eukaryota</taxon>
        <taxon>Sar</taxon>
        <taxon>Stramenopiles</taxon>
        <taxon>Ochrophyta</taxon>
        <taxon>Bacillariophyta</taxon>
        <taxon>Bacillariophyceae</taxon>
        <taxon>Bacillariophycidae</taxon>
        <taxon>Bacillariales</taxon>
        <taxon>Bacillariaceae</taxon>
        <taxon>Nitzschia</taxon>
    </lineage>
</organism>
<proteinExistence type="predicted"/>
<dbReference type="GO" id="GO:0006508">
    <property type="term" value="P:proteolysis"/>
    <property type="evidence" value="ECO:0007669"/>
    <property type="project" value="InterPro"/>
</dbReference>
<dbReference type="GO" id="GO:0005634">
    <property type="term" value="C:nucleus"/>
    <property type="evidence" value="ECO:0007669"/>
    <property type="project" value="InterPro"/>
</dbReference>
<name>A0A9K3PYY3_9STRA</name>
<evidence type="ECO:0000313" key="9">
    <source>
        <dbReference type="Proteomes" id="UP000693970"/>
    </source>
</evidence>
<evidence type="ECO:0000256" key="1">
    <source>
        <dbReference type="ARBA" id="ARBA00000451"/>
    </source>
</evidence>
<dbReference type="PROSITE" id="PS51700">
    <property type="entry name" value="SEPARIN"/>
    <property type="match status" value="1"/>
</dbReference>
<dbReference type="InterPro" id="IPR030397">
    <property type="entry name" value="SEPARIN_core_dom"/>
</dbReference>
<accession>A0A9K3PYY3</accession>
<dbReference type="OrthoDB" id="10255632at2759"/>
<evidence type="ECO:0000256" key="2">
    <source>
        <dbReference type="ARBA" id="ARBA00012489"/>
    </source>
</evidence>
<dbReference type="Proteomes" id="UP000693970">
    <property type="component" value="Unassembled WGS sequence"/>
</dbReference>
<comment type="caution">
    <text evidence="8">The sequence shown here is derived from an EMBL/GenBank/DDBJ whole genome shotgun (WGS) entry which is preliminary data.</text>
</comment>
<reference evidence="8" key="2">
    <citation type="submission" date="2021-04" db="EMBL/GenBank/DDBJ databases">
        <authorList>
            <person name="Podell S."/>
        </authorList>
    </citation>
    <scope>NUCLEOTIDE SEQUENCE</scope>
    <source>
        <strain evidence="8">Hildebrandi</strain>
    </source>
</reference>
<dbReference type="EC" id="3.4.22.49" evidence="2"/>
<dbReference type="GO" id="GO:0005737">
    <property type="term" value="C:cytoplasm"/>
    <property type="evidence" value="ECO:0007669"/>
    <property type="project" value="TreeGrafter"/>
</dbReference>
<feature type="region of interest" description="Disordered" evidence="5">
    <location>
        <begin position="1"/>
        <end position="34"/>
    </location>
</feature>
<evidence type="ECO:0000256" key="3">
    <source>
        <dbReference type="ARBA" id="ARBA00022801"/>
    </source>
</evidence>
<dbReference type="EMBL" id="JAGRRH010000012">
    <property type="protein sequence ID" value="KAG7362279.1"/>
    <property type="molecule type" value="Genomic_DNA"/>
</dbReference>
<dbReference type="PANTHER" id="PTHR12792">
    <property type="entry name" value="EXTRA SPINDLE POLES 1-RELATED"/>
    <property type="match status" value="1"/>
</dbReference>
<feature type="domain" description="Peptidase C50" evidence="6">
    <location>
        <begin position="1922"/>
        <end position="2038"/>
    </location>
</feature>